<evidence type="ECO:0000313" key="6">
    <source>
        <dbReference type="Proteomes" id="UP000589373"/>
    </source>
</evidence>
<dbReference type="Proteomes" id="UP000199686">
    <property type="component" value="Unassembled WGS sequence"/>
</dbReference>
<reference evidence="3 5" key="2">
    <citation type="submission" date="2016-10" db="EMBL/GenBank/DDBJ databases">
        <authorList>
            <person name="Varghese N."/>
            <person name="Submissions S."/>
        </authorList>
    </citation>
    <scope>NUCLEOTIDE SEQUENCE [LARGE SCALE GENOMIC DNA]</scope>
    <source>
        <strain evidence="3 5">DSM 2094</strain>
    </source>
</reference>
<reference evidence="2 6" key="3">
    <citation type="journal article" date="2020" name="Biotechnol. Biofuels">
        <title>New insights from the biogas microbiome by comprehensive genome-resolved metagenomics of nearly 1600 species originating from multiple anaerobic digesters.</title>
        <authorList>
            <person name="Campanaro S."/>
            <person name="Treu L."/>
            <person name="Rodriguez-R L.M."/>
            <person name="Kovalovszki A."/>
            <person name="Ziels R.M."/>
            <person name="Maus I."/>
            <person name="Zhu X."/>
            <person name="Kougias P.G."/>
            <person name="Basile A."/>
            <person name="Luo G."/>
            <person name="Schluter A."/>
            <person name="Konstantinidis K.T."/>
            <person name="Angelidaki I."/>
        </authorList>
    </citation>
    <scope>NUCLEOTIDE SEQUENCE [LARGE SCALE GENOMIC DNA]</scope>
    <source>
        <strain evidence="2">AS07pgkLD_105</strain>
    </source>
</reference>
<dbReference type="EMBL" id="JAAZCD010000243">
    <property type="protein sequence ID" value="NLD32730.1"/>
    <property type="molecule type" value="Genomic_DNA"/>
</dbReference>
<name>A0A143YGK0_9LACT</name>
<dbReference type="RefSeq" id="WP_068562174.1">
    <property type="nucleotide sequence ID" value="NZ_FJMZ01000005.1"/>
</dbReference>
<dbReference type="Proteomes" id="UP000589373">
    <property type="component" value="Unassembled WGS sequence"/>
</dbReference>
<reference evidence="1 4" key="1">
    <citation type="submission" date="2016-02" db="EMBL/GenBank/DDBJ databases">
        <authorList>
            <person name="Strepis N."/>
        </authorList>
    </citation>
    <scope>NUCLEOTIDE SEQUENCE [LARGE SCALE GENOMIC DNA]</scope>
    <source>
        <strain evidence="1">Trichococcus flocculiformis</strain>
    </source>
</reference>
<evidence type="ECO:0000313" key="5">
    <source>
        <dbReference type="Proteomes" id="UP000199686"/>
    </source>
</evidence>
<evidence type="ECO:0000313" key="3">
    <source>
        <dbReference type="EMBL" id="SFH45713.1"/>
    </source>
</evidence>
<dbReference type="OrthoDB" id="2165673at2"/>
<keyword evidence="4" id="KW-1185">Reference proteome</keyword>
<dbReference type="Proteomes" id="UP000195947">
    <property type="component" value="Unassembled WGS sequence"/>
</dbReference>
<dbReference type="EMBL" id="FJMZ01000005">
    <property type="protein sequence ID" value="CZQ86445.1"/>
    <property type="molecule type" value="Genomic_DNA"/>
</dbReference>
<comment type="caution">
    <text evidence="2">The sequence shown here is derived from an EMBL/GenBank/DDBJ whole genome shotgun (WGS) entry which is preliminary data.</text>
</comment>
<organism evidence="2 6">
    <name type="scientific">Trichococcus flocculiformis</name>
    <dbReference type="NCBI Taxonomy" id="82803"/>
    <lineage>
        <taxon>Bacteria</taxon>
        <taxon>Bacillati</taxon>
        <taxon>Bacillota</taxon>
        <taxon>Bacilli</taxon>
        <taxon>Lactobacillales</taxon>
        <taxon>Carnobacteriaceae</taxon>
        <taxon>Trichococcus</taxon>
    </lineage>
</organism>
<accession>A0A143YGK0</accession>
<dbReference type="AlphaFoldDB" id="A0A143YGK0"/>
<dbReference type="EMBL" id="FOQC01000001">
    <property type="protein sequence ID" value="SFH45713.1"/>
    <property type="molecule type" value="Genomic_DNA"/>
</dbReference>
<evidence type="ECO:0000313" key="1">
    <source>
        <dbReference type="EMBL" id="CZQ86445.1"/>
    </source>
</evidence>
<evidence type="ECO:0000313" key="2">
    <source>
        <dbReference type="EMBL" id="NLD32730.1"/>
    </source>
</evidence>
<protein>
    <submittedName>
        <fullName evidence="2">Uncharacterized protein</fullName>
    </submittedName>
</protein>
<proteinExistence type="predicted"/>
<gene>
    <name evidence="2" type="ORF">GX662_10835</name>
    <name evidence="3" type="ORF">SAMN04488507_100146</name>
    <name evidence="1" type="ORF">TFLO_760</name>
</gene>
<sequence>MQNYIYPVSTNNENPSNKSYLRPLSSVHSINEAILDKVMPIHQVIRFANQAFENNNPVYVVIEEKHGPKSYTRSLVWGSFNSRVTPKRQIMFTTADKKVTYLLNISQVLAIQLG</sequence>
<evidence type="ECO:0000313" key="4">
    <source>
        <dbReference type="Proteomes" id="UP000195947"/>
    </source>
</evidence>